<dbReference type="InterPro" id="IPR029044">
    <property type="entry name" value="Nucleotide-diphossugar_trans"/>
</dbReference>
<protein>
    <submittedName>
        <fullName evidence="1">Uncharacterized protein</fullName>
    </submittedName>
</protein>
<dbReference type="EMBL" id="VOAV01000026">
    <property type="protein sequence ID" value="TWO28302.1"/>
    <property type="molecule type" value="Genomic_DNA"/>
</dbReference>
<reference evidence="1 2" key="1">
    <citation type="submission" date="2019-07" db="EMBL/GenBank/DDBJ databases">
        <title>Rapid identification of Enteric Bacteria from Whole Genome Sequences (WGS) using Average Nucleotide Identity (ANI).</title>
        <authorList>
            <person name="Lane C."/>
        </authorList>
    </citation>
    <scope>NUCLEOTIDE SEQUENCE [LARGE SCALE GENOMIC DNA]</scope>
    <source>
        <strain evidence="1 2">2013D-9588</strain>
    </source>
</reference>
<name>A0ABY3G8U9_9BACT</name>
<dbReference type="SUPFAM" id="SSF53448">
    <property type="entry name" value="Nucleotide-diphospho-sugar transferases"/>
    <property type="match status" value="1"/>
</dbReference>
<evidence type="ECO:0000313" key="1">
    <source>
        <dbReference type="EMBL" id="TWO28302.1"/>
    </source>
</evidence>
<dbReference type="RefSeq" id="WP_147499003.1">
    <property type="nucleotide sequence ID" value="NZ_VOAV01000026.1"/>
</dbReference>
<evidence type="ECO:0000313" key="2">
    <source>
        <dbReference type="Proteomes" id="UP000321599"/>
    </source>
</evidence>
<accession>A0ABY3G8U9</accession>
<keyword evidence="2" id="KW-1185">Reference proteome</keyword>
<sequence>MGEDALMNFVLWNLSNKFRHISDILYYYRNNPDSSTKTKNKEIIARNSKDRIFVIKKIKELSKKHKFDRKITKVFIRHLWLCEIYDRMLHNKIGKIILDIRRYVNPK</sequence>
<organism evidence="1 2">
    <name type="scientific">Campylobacter lanienae</name>
    <dbReference type="NCBI Taxonomy" id="75658"/>
    <lineage>
        <taxon>Bacteria</taxon>
        <taxon>Pseudomonadati</taxon>
        <taxon>Campylobacterota</taxon>
        <taxon>Epsilonproteobacteria</taxon>
        <taxon>Campylobacterales</taxon>
        <taxon>Campylobacteraceae</taxon>
        <taxon>Campylobacter</taxon>
    </lineage>
</organism>
<comment type="caution">
    <text evidence="1">The sequence shown here is derived from an EMBL/GenBank/DDBJ whole genome shotgun (WGS) entry which is preliminary data.</text>
</comment>
<dbReference type="Proteomes" id="UP000321599">
    <property type="component" value="Unassembled WGS sequence"/>
</dbReference>
<proteinExistence type="predicted"/>
<gene>
    <name evidence="1" type="ORF">XK09_05570</name>
</gene>